<dbReference type="SUPFAM" id="SSF50630">
    <property type="entry name" value="Acid proteases"/>
    <property type="match status" value="1"/>
</dbReference>
<dbReference type="Gene3D" id="3.30.70.270">
    <property type="match status" value="2"/>
</dbReference>
<dbReference type="EC" id="2.7.7.49" evidence="1"/>
<proteinExistence type="predicted"/>
<evidence type="ECO:0000256" key="6">
    <source>
        <dbReference type="ARBA" id="ARBA00022801"/>
    </source>
</evidence>
<keyword evidence="4" id="KW-0540">Nuclease</keyword>
<dbReference type="Gene3D" id="3.10.20.370">
    <property type="match status" value="1"/>
</dbReference>
<dbReference type="CDD" id="cd01647">
    <property type="entry name" value="RT_LTR"/>
    <property type="match status" value="1"/>
</dbReference>
<name>A0A0A9XJ15_LYGHE</name>
<dbReference type="GO" id="GO:0004519">
    <property type="term" value="F:endonuclease activity"/>
    <property type="evidence" value="ECO:0007669"/>
    <property type="project" value="UniProtKB-KW"/>
</dbReference>
<dbReference type="FunFam" id="3.10.20.370:FF:000001">
    <property type="entry name" value="Retrovirus-related Pol polyprotein from transposon 17.6-like protein"/>
    <property type="match status" value="1"/>
</dbReference>
<dbReference type="FunFam" id="3.30.70.270:FF:000020">
    <property type="entry name" value="Transposon Tf2-6 polyprotein-like Protein"/>
    <property type="match status" value="1"/>
</dbReference>
<dbReference type="CDD" id="cd09274">
    <property type="entry name" value="RNase_HI_RT_Ty3"/>
    <property type="match status" value="1"/>
</dbReference>
<evidence type="ECO:0000256" key="5">
    <source>
        <dbReference type="ARBA" id="ARBA00022759"/>
    </source>
</evidence>
<evidence type="ECO:0000256" key="1">
    <source>
        <dbReference type="ARBA" id="ARBA00012493"/>
    </source>
</evidence>
<feature type="non-terminal residue" evidence="9">
    <location>
        <position position="605"/>
    </location>
</feature>
<dbReference type="Gene3D" id="3.10.10.10">
    <property type="entry name" value="HIV Type 1 Reverse Transcriptase, subunit A, domain 1"/>
    <property type="match status" value="1"/>
</dbReference>
<reference evidence="9" key="1">
    <citation type="journal article" date="2014" name="PLoS ONE">
        <title>Transcriptome-Based Identification of ABC Transporters in the Western Tarnished Plant Bug Lygus hesperus.</title>
        <authorList>
            <person name="Hull J.J."/>
            <person name="Chaney K."/>
            <person name="Geib S.M."/>
            <person name="Fabrick J.A."/>
            <person name="Brent C.S."/>
            <person name="Walsh D."/>
            <person name="Lavine L.C."/>
        </authorList>
    </citation>
    <scope>NUCLEOTIDE SEQUENCE</scope>
</reference>
<dbReference type="PANTHER" id="PTHR37984">
    <property type="entry name" value="PROTEIN CBG26694"/>
    <property type="match status" value="1"/>
</dbReference>
<dbReference type="GO" id="GO:0015074">
    <property type="term" value="P:DNA integration"/>
    <property type="evidence" value="ECO:0007669"/>
    <property type="project" value="UniProtKB-KW"/>
</dbReference>
<reference evidence="9" key="2">
    <citation type="submission" date="2014-07" db="EMBL/GenBank/DDBJ databases">
        <authorList>
            <person name="Hull J."/>
        </authorList>
    </citation>
    <scope>NUCLEOTIDE SEQUENCE</scope>
</reference>
<evidence type="ECO:0000256" key="7">
    <source>
        <dbReference type="ARBA" id="ARBA00022918"/>
    </source>
</evidence>
<dbReference type="InterPro" id="IPR000477">
    <property type="entry name" value="RT_dom"/>
</dbReference>
<protein>
    <recommendedName>
        <fullName evidence="1">RNA-directed DNA polymerase</fullName>
        <ecNumber evidence="1">2.7.7.49</ecNumber>
    </recommendedName>
</protein>
<dbReference type="InterPro" id="IPR043502">
    <property type="entry name" value="DNA/RNA_pol_sf"/>
</dbReference>
<dbReference type="PROSITE" id="PS50878">
    <property type="entry name" value="RT_POL"/>
    <property type="match status" value="1"/>
</dbReference>
<dbReference type="Pfam" id="PF13975">
    <property type="entry name" value="gag-asp_proteas"/>
    <property type="match status" value="1"/>
</dbReference>
<dbReference type="GO" id="GO:0003964">
    <property type="term" value="F:RNA-directed DNA polymerase activity"/>
    <property type="evidence" value="ECO:0007669"/>
    <property type="project" value="UniProtKB-KW"/>
</dbReference>
<feature type="domain" description="Reverse transcriptase" evidence="8">
    <location>
        <begin position="221"/>
        <end position="398"/>
    </location>
</feature>
<dbReference type="Gene3D" id="2.40.70.10">
    <property type="entry name" value="Acid Proteases"/>
    <property type="match status" value="1"/>
</dbReference>
<evidence type="ECO:0000256" key="4">
    <source>
        <dbReference type="ARBA" id="ARBA00022722"/>
    </source>
</evidence>
<keyword evidence="5" id="KW-0255">Endonuclease</keyword>
<keyword evidence="2" id="KW-0808">Transferase</keyword>
<dbReference type="GO" id="GO:0006508">
    <property type="term" value="P:proteolysis"/>
    <property type="evidence" value="ECO:0007669"/>
    <property type="project" value="InterPro"/>
</dbReference>
<evidence type="ECO:0000256" key="3">
    <source>
        <dbReference type="ARBA" id="ARBA00022695"/>
    </source>
</evidence>
<dbReference type="EMBL" id="GBHO01024786">
    <property type="protein sequence ID" value="JAG18818.1"/>
    <property type="molecule type" value="Transcribed_RNA"/>
</dbReference>
<dbReference type="InterPro" id="IPR001969">
    <property type="entry name" value="Aspartic_peptidase_AS"/>
</dbReference>
<feature type="non-terminal residue" evidence="9">
    <location>
        <position position="1"/>
    </location>
</feature>
<dbReference type="InterPro" id="IPR043128">
    <property type="entry name" value="Rev_trsase/Diguanyl_cyclase"/>
</dbReference>
<dbReference type="Pfam" id="PF00078">
    <property type="entry name" value="RVT_1"/>
    <property type="match status" value="1"/>
</dbReference>
<dbReference type="SUPFAM" id="SSF56672">
    <property type="entry name" value="DNA/RNA polymerases"/>
    <property type="match status" value="1"/>
</dbReference>
<dbReference type="AlphaFoldDB" id="A0A0A9XJ15"/>
<dbReference type="Pfam" id="PF17917">
    <property type="entry name" value="RT_RNaseH"/>
    <property type="match status" value="1"/>
</dbReference>
<accession>A0A0A9XJ15</accession>
<keyword evidence="3" id="KW-0548">Nucleotidyltransferase</keyword>
<dbReference type="GO" id="GO:0003723">
    <property type="term" value="F:RNA binding"/>
    <property type="evidence" value="ECO:0007669"/>
    <property type="project" value="UniProtKB-KW"/>
</dbReference>
<evidence type="ECO:0000313" key="9">
    <source>
        <dbReference type="EMBL" id="JAG18818.1"/>
    </source>
</evidence>
<dbReference type="GO" id="GO:0004190">
    <property type="term" value="F:aspartic-type endopeptidase activity"/>
    <property type="evidence" value="ECO:0007669"/>
    <property type="project" value="InterPro"/>
</dbReference>
<dbReference type="FunFam" id="3.10.10.10:FF:000002">
    <property type="entry name" value="Retrovirus-related Pol polyprotein from transposon 17.6-like protein"/>
    <property type="match status" value="1"/>
</dbReference>
<dbReference type="PROSITE" id="PS00141">
    <property type="entry name" value="ASP_PROTEASE"/>
    <property type="match status" value="1"/>
</dbReference>
<keyword evidence="6" id="KW-0378">Hydrolase</keyword>
<keyword evidence="7" id="KW-0695">RNA-directed DNA polymerase</keyword>
<dbReference type="InterPro" id="IPR041373">
    <property type="entry name" value="RT_RNaseH"/>
</dbReference>
<evidence type="ECO:0000256" key="2">
    <source>
        <dbReference type="ARBA" id="ARBA00022679"/>
    </source>
</evidence>
<dbReference type="CDD" id="cd00303">
    <property type="entry name" value="retropepsin_like"/>
    <property type="match status" value="1"/>
</dbReference>
<organism evidence="9">
    <name type="scientific">Lygus hesperus</name>
    <name type="common">Western plant bug</name>
    <dbReference type="NCBI Taxonomy" id="30085"/>
    <lineage>
        <taxon>Eukaryota</taxon>
        <taxon>Metazoa</taxon>
        <taxon>Ecdysozoa</taxon>
        <taxon>Arthropoda</taxon>
        <taxon>Hexapoda</taxon>
        <taxon>Insecta</taxon>
        <taxon>Pterygota</taxon>
        <taxon>Neoptera</taxon>
        <taxon>Paraneoptera</taxon>
        <taxon>Hemiptera</taxon>
        <taxon>Heteroptera</taxon>
        <taxon>Panheteroptera</taxon>
        <taxon>Cimicomorpha</taxon>
        <taxon>Miridae</taxon>
        <taxon>Mirini</taxon>
        <taxon>Lygus</taxon>
    </lineage>
</organism>
<evidence type="ECO:0000259" key="8">
    <source>
        <dbReference type="PROSITE" id="PS50878"/>
    </source>
</evidence>
<dbReference type="InterPro" id="IPR050951">
    <property type="entry name" value="Retrovirus_Pol_polyprotein"/>
</dbReference>
<dbReference type="PANTHER" id="PTHR37984:SF5">
    <property type="entry name" value="PROTEIN NYNRIN-LIKE"/>
    <property type="match status" value="1"/>
</dbReference>
<sequence length="605" mass="68481">VRTGREALFVDVHINGKLCSFLVDTGATVSIVRPDIVKIFKLGFVPSSHTSLQTAGEEEIRILGECTLTAGIGRKLITHDFLVVNIRDKGILGLDVLEKLQAQLNIPEALMFMDADSIPLRKRWQCFERALQAAINSHETEWIDKALGTSALEKGSNNYESAKAVFVKYKHIFADAGQWLGRTNVVIHAIDTGDARPIKQAPRRIPFAQFGEVDKMLQDMIDQDVIEPSKSPWASPIVLVPKKDGTTRFCIDYRKLNAVTKKDSYALPCVQSLLDTLGGSSWFCTLDLRSGYWQVALKEEDREKTAFTLYQKGLWQFKVLPFGLCNAPATFQRLMEKVIPTDLALVYLDDIILYGPDFNTVLQKLDLVLERLANAGLQLRPNKCAFFTRETKYLGHIISGEGIRTDPTKTKAVQEWPIPQNKKHIRSFLGMCSYYRRFVKGFSEIARPLYQLTEAYSPFVWSDACHQSFQELKRAMITAPVLAYPDLQKPFVLDCDASAHTIGAVLSQEVNGHEKVVAYFSKALSRAEQNYCATRRELLAAVASVEQFRQYLYGTYFTLRTDHAALTWLTSIRNPEAQLARWLETLQTYNFKIIHRPGKRHTNAD</sequence>
<gene>
    <name evidence="9" type="ORF">CM83_2776</name>
</gene>
<dbReference type="InterPro" id="IPR021109">
    <property type="entry name" value="Peptidase_aspartic_dom_sf"/>
</dbReference>